<dbReference type="EMBL" id="CAJVQB010041102">
    <property type="protein sequence ID" value="CAG8829165.1"/>
    <property type="molecule type" value="Genomic_DNA"/>
</dbReference>
<evidence type="ECO:0000313" key="8">
    <source>
        <dbReference type="EMBL" id="CAG8829165.1"/>
    </source>
</evidence>
<dbReference type="SMART" id="SM00744">
    <property type="entry name" value="RINGv"/>
    <property type="match status" value="1"/>
</dbReference>
<feature type="domain" description="RING-type" evidence="7">
    <location>
        <begin position="410"/>
        <end position="452"/>
    </location>
</feature>
<feature type="transmembrane region" description="Helical" evidence="6">
    <location>
        <begin position="26"/>
        <end position="45"/>
    </location>
</feature>
<feature type="compositionally biased region" description="Basic and acidic residues" evidence="5">
    <location>
        <begin position="335"/>
        <end position="355"/>
    </location>
</feature>
<evidence type="ECO:0000256" key="1">
    <source>
        <dbReference type="ARBA" id="ARBA00022723"/>
    </source>
</evidence>
<feature type="compositionally biased region" description="Low complexity" evidence="5">
    <location>
        <begin position="366"/>
        <end position="379"/>
    </location>
</feature>
<name>A0ABN7WE51_GIGMA</name>
<keyword evidence="9" id="KW-1185">Reference proteome</keyword>
<evidence type="ECO:0000256" key="2">
    <source>
        <dbReference type="ARBA" id="ARBA00022771"/>
    </source>
</evidence>
<feature type="region of interest" description="Disordered" evidence="5">
    <location>
        <begin position="324"/>
        <end position="381"/>
    </location>
</feature>
<proteinExistence type="predicted"/>
<dbReference type="InterPro" id="IPR013083">
    <property type="entry name" value="Znf_RING/FYVE/PHD"/>
</dbReference>
<reference evidence="8 9" key="1">
    <citation type="submission" date="2021-06" db="EMBL/GenBank/DDBJ databases">
        <authorList>
            <person name="Kallberg Y."/>
            <person name="Tangrot J."/>
            <person name="Rosling A."/>
        </authorList>
    </citation>
    <scope>NUCLEOTIDE SEQUENCE [LARGE SCALE GENOMIC DNA]</scope>
    <source>
        <strain evidence="8 9">120-4 pot B 10/14</strain>
    </source>
</reference>
<comment type="caution">
    <text evidence="8">The sequence shown here is derived from an EMBL/GenBank/DDBJ whole genome shotgun (WGS) entry which is preliminary data.</text>
</comment>
<evidence type="ECO:0000256" key="3">
    <source>
        <dbReference type="ARBA" id="ARBA00022833"/>
    </source>
</evidence>
<accession>A0ABN7WE51</accession>
<keyword evidence="6" id="KW-0472">Membrane</keyword>
<dbReference type="PANTHER" id="PTHR22765:SF434">
    <property type="entry name" value="GB|AAD18119.1-RELATED"/>
    <property type="match status" value="1"/>
</dbReference>
<sequence>MPPPTQQQGQNSWLSRFTSLVITSSVVRYGTLIFLVALISVLYFATTHQVMKTSGANASISVSYMSIDNSTTNAQISSDSGSDDIPPFDKGLVNQIGDYKSGNNNIKGLLYDRGDGCNSNLNKSKQGFIPSGIRTIGLVSLNNCTIDEKINNSIKDADTGLIIYLTSSDTNKYDNITSINLLVFTVVDSDHKLLNELRNLSNINRDKSNSLTEALRVTLATAQPVPVNSWLFAMFAVGGILVTSFFISILIHMRLYRLRRNHQEEIRRQRAADDVTGMRKWTLDQEDIDLLRVFIYSKKTKESRKSTEITKIDDKDNSATINEVDEKNSATINEVDEKNSGDKPNGDVDAKESSTESRSLSHKSSVRSTRSTKSTRSQKAINNAVSLYTSTDSTQNPAGSDNDMALEETCAICLEDFEDGDKIRELPCHHCYHVECIDPWLTTKSSSCPLCKKDCKPSIGGNTSISVNIENERQATQSVTNQDSMNANNPNVMLRMGRLFRGYFSSRNEGRNNTRNIVTNSLENENGMELENVRTVN</sequence>
<evidence type="ECO:0000256" key="5">
    <source>
        <dbReference type="SAM" id="MobiDB-lite"/>
    </source>
</evidence>
<keyword evidence="6" id="KW-1133">Transmembrane helix</keyword>
<dbReference type="PANTHER" id="PTHR22765">
    <property type="entry name" value="RING FINGER AND PROTEASE ASSOCIATED DOMAIN-CONTAINING"/>
    <property type="match status" value="1"/>
</dbReference>
<dbReference type="Pfam" id="PF13639">
    <property type="entry name" value="zf-RING_2"/>
    <property type="match status" value="1"/>
</dbReference>
<protein>
    <submittedName>
        <fullName evidence="8">33679_t:CDS:1</fullName>
    </submittedName>
</protein>
<evidence type="ECO:0000256" key="4">
    <source>
        <dbReference type="PROSITE-ProRule" id="PRU00175"/>
    </source>
</evidence>
<dbReference type="SUPFAM" id="SSF57850">
    <property type="entry name" value="RING/U-box"/>
    <property type="match status" value="1"/>
</dbReference>
<evidence type="ECO:0000259" key="7">
    <source>
        <dbReference type="PROSITE" id="PS50089"/>
    </source>
</evidence>
<keyword evidence="1" id="KW-0479">Metal-binding</keyword>
<dbReference type="InterPro" id="IPR001841">
    <property type="entry name" value="Znf_RING"/>
</dbReference>
<dbReference type="InterPro" id="IPR011016">
    <property type="entry name" value="Znf_RING-CH"/>
</dbReference>
<keyword evidence="3" id="KW-0862">Zinc</keyword>
<dbReference type="SMART" id="SM00184">
    <property type="entry name" value="RING"/>
    <property type="match status" value="1"/>
</dbReference>
<organism evidence="8 9">
    <name type="scientific">Gigaspora margarita</name>
    <dbReference type="NCBI Taxonomy" id="4874"/>
    <lineage>
        <taxon>Eukaryota</taxon>
        <taxon>Fungi</taxon>
        <taxon>Fungi incertae sedis</taxon>
        <taxon>Mucoromycota</taxon>
        <taxon>Glomeromycotina</taxon>
        <taxon>Glomeromycetes</taxon>
        <taxon>Diversisporales</taxon>
        <taxon>Gigasporaceae</taxon>
        <taxon>Gigaspora</taxon>
    </lineage>
</organism>
<dbReference type="CDD" id="cd16454">
    <property type="entry name" value="RING-H2_PA-TM-RING"/>
    <property type="match status" value="1"/>
</dbReference>
<dbReference type="PROSITE" id="PS50089">
    <property type="entry name" value="ZF_RING_2"/>
    <property type="match status" value="1"/>
</dbReference>
<evidence type="ECO:0000256" key="6">
    <source>
        <dbReference type="SAM" id="Phobius"/>
    </source>
</evidence>
<evidence type="ECO:0000313" key="9">
    <source>
        <dbReference type="Proteomes" id="UP000789901"/>
    </source>
</evidence>
<keyword evidence="6" id="KW-0812">Transmembrane</keyword>
<dbReference type="Gene3D" id="3.30.40.10">
    <property type="entry name" value="Zinc/RING finger domain, C3HC4 (zinc finger)"/>
    <property type="match status" value="1"/>
</dbReference>
<dbReference type="InterPro" id="IPR051826">
    <property type="entry name" value="E3_ubiquitin-ligase_domain"/>
</dbReference>
<dbReference type="Proteomes" id="UP000789901">
    <property type="component" value="Unassembled WGS sequence"/>
</dbReference>
<gene>
    <name evidence="8" type="ORF">GMARGA_LOCUS29917</name>
</gene>
<feature type="transmembrane region" description="Helical" evidence="6">
    <location>
        <begin position="230"/>
        <end position="251"/>
    </location>
</feature>
<keyword evidence="2 4" id="KW-0863">Zinc-finger</keyword>